<name>A0A2P7Z668_9PEZI</name>
<evidence type="ECO:0000256" key="2">
    <source>
        <dbReference type="SAM" id="SignalP"/>
    </source>
</evidence>
<keyword evidence="4" id="KW-1185">Reference proteome</keyword>
<evidence type="ECO:0000313" key="4">
    <source>
        <dbReference type="Proteomes" id="UP000243723"/>
    </source>
</evidence>
<dbReference type="Proteomes" id="UP000243723">
    <property type="component" value="Unassembled WGS sequence"/>
</dbReference>
<feature type="compositionally biased region" description="Basic residues" evidence="1">
    <location>
        <begin position="95"/>
        <end position="113"/>
    </location>
</feature>
<dbReference type="PANTHER" id="PTHR36578:SF1">
    <property type="entry name" value="APPLE DOMAIN-CONTAINING PROTEIN"/>
    <property type="match status" value="1"/>
</dbReference>
<feature type="chain" id="PRO_5015189510" evidence="2">
    <location>
        <begin position="18"/>
        <end position="565"/>
    </location>
</feature>
<dbReference type="OrthoDB" id="271448at2759"/>
<organism evidence="3 4">
    <name type="scientific">Elsinoe australis</name>
    <dbReference type="NCBI Taxonomy" id="40998"/>
    <lineage>
        <taxon>Eukaryota</taxon>
        <taxon>Fungi</taxon>
        <taxon>Dikarya</taxon>
        <taxon>Ascomycota</taxon>
        <taxon>Pezizomycotina</taxon>
        <taxon>Dothideomycetes</taxon>
        <taxon>Dothideomycetidae</taxon>
        <taxon>Myriangiales</taxon>
        <taxon>Elsinoaceae</taxon>
        <taxon>Elsinoe</taxon>
    </lineage>
</organism>
<feature type="region of interest" description="Disordered" evidence="1">
    <location>
        <begin position="95"/>
        <end position="117"/>
    </location>
</feature>
<accession>A0A2P7Z668</accession>
<evidence type="ECO:0000256" key="1">
    <source>
        <dbReference type="SAM" id="MobiDB-lite"/>
    </source>
</evidence>
<sequence length="565" mass="58465">MKLQIGIVALLAATVSAGKSKTTSKKASAISSQVTSVATGPVTIANTASAISSVLKAFSSLHATSTTSRTTTPKAHSTLIVTTKSKTTVKSKTTARAKTTTKAKTTAKAKAKAKSTAQAKAKAKAKTTTKAKLHARGASTITPSGNCGIGSPVTATNDCVNGWSCSSQNANNYQCVSATSSSPPASSSTSIVVTTTRSTAIPTTTIQDVNSPCATQPAGQYKYVPTDSSAPGFLADKVLYSAALAETAPSGYDWSFAGFYASVNQAGYMGYTDLTGYNASQCSAVCDQWTGCKGFVVYFERNPTLYPAVGCSDPSMQTMVRCALYSQAVDSKYASNIGQWRSDFAVVISGSNGYNKKAVIISSSTSTTTTTSKATTTTAAATTTAANPFTILSAYFADKDVTSLVKTSFLTGGQLVINTTYPSDTLGADPWSANSQKVISVLYQYGSETRVFSAIQNSGVYKQQAVAYSASTAPGSTLVAAVTPPSSAKISITAVVFGTQQVTSSGVYTKLYSNAASAAAFGIDYNLFESDPNWGVQKTATIWYKNVSGQLASIAGKEGAYVQFS</sequence>
<dbReference type="EMBL" id="NHZQ01000305">
    <property type="protein sequence ID" value="PSK43689.1"/>
    <property type="molecule type" value="Genomic_DNA"/>
</dbReference>
<protein>
    <submittedName>
        <fullName evidence="3">Uncharacterized protein</fullName>
    </submittedName>
</protein>
<reference evidence="3 4" key="1">
    <citation type="submission" date="2017-05" db="EMBL/GenBank/DDBJ databases">
        <title>Draft genome sequence of Elsinoe australis.</title>
        <authorList>
            <person name="Cheng Q."/>
        </authorList>
    </citation>
    <scope>NUCLEOTIDE SEQUENCE [LARGE SCALE GENOMIC DNA]</scope>
    <source>
        <strain evidence="3 4">NL1</strain>
    </source>
</reference>
<keyword evidence="2" id="KW-0732">Signal</keyword>
<feature type="signal peptide" evidence="2">
    <location>
        <begin position="1"/>
        <end position="17"/>
    </location>
</feature>
<dbReference type="AlphaFoldDB" id="A0A2P7Z668"/>
<proteinExistence type="predicted"/>
<comment type="caution">
    <text evidence="3">The sequence shown here is derived from an EMBL/GenBank/DDBJ whole genome shotgun (WGS) entry which is preliminary data.</text>
</comment>
<dbReference type="PANTHER" id="PTHR36578">
    <property type="entry name" value="CHROMOSOME 15, WHOLE GENOME SHOTGUN SEQUENCE"/>
    <property type="match status" value="1"/>
</dbReference>
<evidence type="ECO:0000313" key="3">
    <source>
        <dbReference type="EMBL" id="PSK43689.1"/>
    </source>
</evidence>
<gene>
    <name evidence="3" type="ORF">B9Z65_7203</name>
</gene>